<evidence type="ECO:0000313" key="6">
    <source>
        <dbReference type="EMBL" id="GBC09878.1"/>
    </source>
</evidence>
<evidence type="ECO:0000256" key="4">
    <source>
        <dbReference type="SAM" id="MobiDB-lite"/>
    </source>
</evidence>
<evidence type="ECO:0000313" key="7">
    <source>
        <dbReference type="Proteomes" id="UP000247702"/>
    </source>
</evidence>
<name>A0A2Z6S393_9GLOM</name>
<dbReference type="Proteomes" id="UP000247702">
    <property type="component" value="Unassembled WGS sequence"/>
</dbReference>
<gene>
    <name evidence="6" type="ORF">RclHR1_09190004</name>
</gene>
<dbReference type="EMBL" id="BEXD01004336">
    <property type="protein sequence ID" value="GBC09878.1"/>
    <property type="molecule type" value="Genomic_DNA"/>
</dbReference>
<feature type="domain" description="Crinkler effector protein N-terminal" evidence="5">
    <location>
        <begin position="22"/>
        <end position="133"/>
    </location>
</feature>
<comment type="subcellular location">
    <subcellularLocation>
        <location evidence="1">Host cell</location>
    </subcellularLocation>
    <subcellularLocation>
        <location evidence="2">Secreted</location>
    </subcellularLocation>
</comment>
<reference evidence="6 7" key="1">
    <citation type="submission" date="2017-11" db="EMBL/GenBank/DDBJ databases">
        <title>The genome of Rhizophagus clarus HR1 reveals common genetic basis of auxotrophy among arbuscular mycorrhizal fungi.</title>
        <authorList>
            <person name="Kobayashi Y."/>
        </authorList>
    </citation>
    <scope>NUCLEOTIDE SEQUENCE [LARGE SCALE GENOMIC DNA]</scope>
    <source>
        <strain evidence="6 7">HR1</strain>
    </source>
</reference>
<dbReference type="InterPro" id="IPR045379">
    <property type="entry name" value="Crinkler_N"/>
</dbReference>
<organism evidence="6 7">
    <name type="scientific">Rhizophagus clarus</name>
    <dbReference type="NCBI Taxonomy" id="94130"/>
    <lineage>
        <taxon>Eukaryota</taxon>
        <taxon>Fungi</taxon>
        <taxon>Fungi incertae sedis</taxon>
        <taxon>Mucoromycota</taxon>
        <taxon>Glomeromycotina</taxon>
        <taxon>Glomeromycetes</taxon>
        <taxon>Glomerales</taxon>
        <taxon>Glomeraceae</taxon>
        <taxon>Rhizophagus</taxon>
    </lineage>
</organism>
<dbReference type="GO" id="GO:0043657">
    <property type="term" value="C:host cell"/>
    <property type="evidence" value="ECO:0007669"/>
    <property type="project" value="UniProtKB-SubCell"/>
</dbReference>
<evidence type="ECO:0000259" key="5">
    <source>
        <dbReference type="Pfam" id="PF20147"/>
    </source>
</evidence>
<keyword evidence="7" id="KW-1185">Reference proteome</keyword>
<evidence type="ECO:0000256" key="3">
    <source>
        <dbReference type="ARBA" id="ARBA00022525"/>
    </source>
</evidence>
<dbReference type="Pfam" id="PF20147">
    <property type="entry name" value="Crinkler"/>
    <property type="match status" value="1"/>
</dbReference>
<comment type="caution">
    <text evidence="6">The sequence shown here is derived from an EMBL/GenBank/DDBJ whole genome shotgun (WGS) entry which is preliminary data.</text>
</comment>
<dbReference type="AlphaFoldDB" id="A0A2Z6S393"/>
<evidence type="ECO:0000256" key="2">
    <source>
        <dbReference type="ARBA" id="ARBA00004613"/>
    </source>
</evidence>
<evidence type="ECO:0000256" key="1">
    <source>
        <dbReference type="ARBA" id="ARBA00004340"/>
    </source>
</evidence>
<proteinExistence type="predicted"/>
<accession>A0A2Z6S393</accession>
<protein>
    <recommendedName>
        <fullName evidence="5">Crinkler effector protein N-terminal domain-containing protein</fullName>
    </recommendedName>
</protein>
<feature type="compositionally biased region" description="Acidic residues" evidence="4">
    <location>
        <begin position="141"/>
        <end position="159"/>
    </location>
</feature>
<sequence>MRYAIFSPMSKITLYFYNVRMGDDPKQSSPVIIDINETVASLKVLIKESRKERFERVDVDDLTLWGVNICCHNKGEKLQSCPKGSEKTLKYIKKKNVNIENNKKLKPKKLSSFKKIREYFGKEPVQEHIQIIVTSPIKYSEEEEEDDDVDESDDDEDED</sequence>
<keyword evidence="3" id="KW-0964">Secreted</keyword>
<dbReference type="GO" id="GO:0005576">
    <property type="term" value="C:extracellular region"/>
    <property type="evidence" value="ECO:0007669"/>
    <property type="project" value="UniProtKB-SubCell"/>
</dbReference>
<feature type="region of interest" description="Disordered" evidence="4">
    <location>
        <begin position="135"/>
        <end position="159"/>
    </location>
</feature>